<dbReference type="InterPro" id="IPR030564">
    <property type="entry name" value="Myotubularin"/>
</dbReference>
<feature type="region of interest" description="Disordered" evidence="3">
    <location>
        <begin position="441"/>
        <end position="462"/>
    </location>
</feature>
<dbReference type="SMART" id="SM00404">
    <property type="entry name" value="PTPc_motif"/>
    <property type="match status" value="1"/>
</dbReference>
<evidence type="ECO:0000256" key="3">
    <source>
        <dbReference type="SAM" id="MobiDB-lite"/>
    </source>
</evidence>
<gene>
    <name evidence="5" type="ORF">AB1Y20_000289</name>
</gene>
<dbReference type="PROSITE" id="PS51339">
    <property type="entry name" value="PPASE_MYOTUBULARIN"/>
    <property type="match status" value="1"/>
</dbReference>
<dbReference type="InterPro" id="IPR029021">
    <property type="entry name" value="Prot-tyrosine_phosphatase-like"/>
</dbReference>
<accession>A0AB34K4Z8</accession>
<sequence length="714" mass="78556">MLQPVALEQHEQITPRSNVSSEQSTPRDQRNSAPCLFSMRRRGSARAPSATHPPIFKRKVMTTYTLPTLSPLHEGEGLVHIPIFATLRWGETRVPGTIFVTNHRLLWEVSDAALSLGAEAIEGPEFIAVPIHSIDSLRLTKKGQAGPAAGGSVATLGEVVVKYAAQPQLKLLLGDGCEAPLLAALNMATLTPPTKPSDLRADVTRSLAFAHGGGGGVAMESTPGESAKLSISAAPSEKERKSESGRQESVPEETAPEPLPDVVGGLLDADPAELEEEYRRMGVGAPHSSWRLCRRNLKFALSPTYPHLLAVPAAVSDDDIARAAEFRSNRRFPVLCWKDPSSSAVICRSSQPKVGVSMSRNSHDEQLLQAIVDANPSAERLQIVDCRPRVNAELNHAKGKGYEHTTLQYRMARLTFAGIENIHVIRSALKSFLKELRHTAAPSRTRSLTPQEVAAEDSTGGGGLSDVDKISWIDLLRAVLRGGARVAHMVSVEKSSVLVHCSDGWDRTPQVTALAQLMLDCTFRTRDGFRLLIEKEWLAFGHQFAVRCGTIAPLEKESTTPSDDQIAPIFLQFIDCVWQLTEQLPTAFEFNSRYLITLLYHVTSCQYGTFLCDCARQRSALDVARRTQSVWHALSGPETINHRYQPTDELIVPDLKPGALRPWLAYYCRTDPYSGTFSPQRPVERTKPRPATSSRRGSGYIKVYLRRKSMNGYV</sequence>
<dbReference type="Pfam" id="PF06602">
    <property type="entry name" value="Myotub-related"/>
    <property type="match status" value="1"/>
</dbReference>
<organism evidence="5 6">
    <name type="scientific">Prymnesium parvum</name>
    <name type="common">Toxic golden alga</name>
    <dbReference type="NCBI Taxonomy" id="97485"/>
    <lineage>
        <taxon>Eukaryota</taxon>
        <taxon>Haptista</taxon>
        <taxon>Haptophyta</taxon>
        <taxon>Prymnesiophyceae</taxon>
        <taxon>Prymnesiales</taxon>
        <taxon>Prymnesiaceae</taxon>
        <taxon>Prymnesium</taxon>
    </lineage>
</organism>
<feature type="compositionally biased region" description="Polar residues" evidence="3">
    <location>
        <begin position="14"/>
        <end position="24"/>
    </location>
</feature>
<feature type="region of interest" description="Disordered" evidence="3">
    <location>
        <begin position="213"/>
        <end position="265"/>
    </location>
</feature>
<feature type="binding site" evidence="2">
    <location>
        <begin position="501"/>
        <end position="507"/>
    </location>
    <ligand>
        <name>substrate</name>
    </ligand>
</feature>
<dbReference type="GO" id="GO:0005737">
    <property type="term" value="C:cytoplasm"/>
    <property type="evidence" value="ECO:0007669"/>
    <property type="project" value="TreeGrafter"/>
</dbReference>
<evidence type="ECO:0000259" key="4">
    <source>
        <dbReference type="PROSITE" id="PS51339"/>
    </source>
</evidence>
<dbReference type="PANTHER" id="PTHR10807">
    <property type="entry name" value="MYOTUBULARIN-RELATED"/>
    <property type="match status" value="1"/>
</dbReference>
<dbReference type="InterPro" id="IPR016130">
    <property type="entry name" value="Tyr_Pase_AS"/>
</dbReference>
<evidence type="ECO:0000256" key="2">
    <source>
        <dbReference type="PIRSR" id="PIRSR630564-2"/>
    </source>
</evidence>
<feature type="domain" description="Myotubularin phosphatase" evidence="4">
    <location>
        <begin position="268"/>
        <end position="667"/>
    </location>
</feature>
<evidence type="ECO:0000256" key="1">
    <source>
        <dbReference type="PIRSR" id="PIRSR630564-1"/>
    </source>
</evidence>
<keyword evidence="6" id="KW-1185">Reference proteome</keyword>
<comment type="caution">
    <text evidence="5">The sequence shown here is derived from an EMBL/GenBank/DDBJ whole genome shotgun (WGS) entry which is preliminary data.</text>
</comment>
<dbReference type="InterPro" id="IPR003595">
    <property type="entry name" value="Tyr_Pase_cat"/>
</dbReference>
<feature type="binding site" evidence="2">
    <location>
        <begin position="421"/>
        <end position="422"/>
    </location>
    <ligand>
        <name>substrate</name>
    </ligand>
</feature>
<feature type="region of interest" description="Disordered" evidence="3">
    <location>
        <begin position="1"/>
        <end position="33"/>
    </location>
</feature>
<proteinExistence type="predicted"/>
<dbReference type="AlphaFoldDB" id="A0AB34K4Z8"/>
<dbReference type="Proteomes" id="UP001515480">
    <property type="component" value="Unassembled WGS sequence"/>
</dbReference>
<dbReference type="SUPFAM" id="SSF52799">
    <property type="entry name" value="(Phosphotyrosine protein) phosphatases II"/>
    <property type="match status" value="1"/>
</dbReference>
<dbReference type="EMBL" id="JBGBPQ010000001">
    <property type="protein sequence ID" value="KAL1529335.1"/>
    <property type="molecule type" value="Genomic_DNA"/>
</dbReference>
<feature type="compositionally biased region" description="Basic and acidic residues" evidence="3">
    <location>
        <begin position="236"/>
        <end position="246"/>
    </location>
</feature>
<feature type="binding site" evidence="2">
    <location>
        <begin position="395"/>
        <end position="398"/>
    </location>
    <ligand>
        <name>substrate</name>
    </ligand>
</feature>
<reference evidence="5 6" key="1">
    <citation type="journal article" date="2024" name="Science">
        <title>Giant polyketide synthase enzymes in the biosynthesis of giant marine polyether toxins.</title>
        <authorList>
            <person name="Fallon T.R."/>
            <person name="Shende V.V."/>
            <person name="Wierzbicki I.H."/>
            <person name="Pendleton A.L."/>
            <person name="Watervoot N.F."/>
            <person name="Auber R.P."/>
            <person name="Gonzalez D.J."/>
            <person name="Wisecaver J.H."/>
            <person name="Moore B.S."/>
        </authorList>
    </citation>
    <scope>NUCLEOTIDE SEQUENCE [LARGE SCALE GENOMIC DNA]</scope>
    <source>
        <strain evidence="5 6">12B1</strain>
    </source>
</reference>
<dbReference type="PANTHER" id="PTHR10807:SF128">
    <property type="entry name" value="PHOSPHATIDYLINOSITOL-3,5-BISPHOSPHATE 3-PHOSPHATASE"/>
    <property type="match status" value="1"/>
</dbReference>
<name>A0AB34K4Z8_PRYPA</name>
<protein>
    <recommendedName>
        <fullName evidence="4">Myotubularin phosphatase domain-containing protein</fullName>
    </recommendedName>
</protein>
<dbReference type="InterPro" id="IPR010569">
    <property type="entry name" value="Myotubularin-like_Pase_dom"/>
</dbReference>
<dbReference type="PROSITE" id="PS00383">
    <property type="entry name" value="TYR_PHOSPHATASE_1"/>
    <property type="match status" value="1"/>
</dbReference>
<evidence type="ECO:0000313" key="5">
    <source>
        <dbReference type="EMBL" id="KAL1529335.1"/>
    </source>
</evidence>
<feature type="active site" description="Phosphocysteine intermediate" evidence="1">
    <location>
        <position position="501"/>
    </location>
</feature>
<feature type="region of interest" description="Disordered" evidence="3">
    <location>
        <begin position="677"/>
        <end position="696"/>
    </location>
</feature>
<evidence type="ECO:0000313" key="6">
    <source>
        <dbReference type="Proteomes" id="UP001515480"/>
    </source>
</evidence>